<gene>
    <name evidence="1" type="ORF">GSOID_T00017090001</name>
</gene>
<keyword evidence="2" id="KW-1185">Reference proteome</keyword>
<reference evidence="1" key="1">
    <citation type="journal article" date="2010" name="Science">
        <title>Plasticity of animal genome architecture unmasked by rapid evolution of a pelagic tunicate.</title>
        <authorList>
            <person name="Denoeud F."/>
            <person name="Henriet S."/>
            <person name="Mungpakdee S."/>
            <person name="Aury J.M."/>
            <person name="Da Silva C."/>
            <person name="Brinkmann H."/>
            <person name="Mikhaleva J."/>
            <person name="Olsen L.C."/>
            <person name="Jubin C."/>
            <person name="Canestro C."/>
            <person name="Bouquet J.M."/>
            <person name="Danks G."/>
            <person name="Poulain J."/>
            <person name="Campsteijn C."/>
            <person name="Adamski M."/>
            <person name="Cross I."/>
            <person name="Yadetie F."/>
            <person name="Muffato M."/>
            <person name="Louis A."/>
            <person name="Butcher S."/>
            <person name="Tsagkogeorga G."/>
            <person name="Konrad A."/>
            <person name="Singh S."/>
            <person name="Jensen M.F."/>
            <person name="Cong E.H."/>
            <person name="Eikeseth-Otteraa H."/>
            <person name="Noel B."/>
            <person name="Anthouard V."/>
            <person name="Porcel B.M."/>
            <person name="Kachouri-Lafond R."/>
            <person name="Nishino A."/>
            <person name="Ugolini M."/>
            <person name="Chourrout P."/>
            <person name="Nishida H."/>
            <person name="Aasland R."/>
            <person name="Huzurbazar S."/>
            <person name="Westhof E."/>
            <person name="Delsuc F."/>
            <person name="Lehrach H."/>
            <person name="Reinhardt R."/>
            <person name="Weissenbach J."/>
            <person name="Roy S.W."/>
            <person name="Artiguenave F."/>
            <person name="Postlethwait J.H."/>
            <person name="Manak J.R."/>
            <person name="Thompson E.M."/>
            <person name="Jaillon O."/>
            <person name="Du Pasquier L."/>
            <person name="Boudinot P."/>
            <person name="Liberles D.A."/>
            <person name="Volff J.N."/>
            <person name="Philippe H."/>
            <person name="Lenhard B."/>
            <person name="Roest Crollius H."/>
            <person name="Wincker P."/>
            <person name="Chourrout D."/>
        </authorList>
    </citation>
    <scope>NUCLEOTIDE SEQUENCE [LARGE SCALE GENOMIC DNA]</scope>
</reference>
<protein>
    <submittedName>
        <fullName evidence="1">Uncharacterized protein</fullName>
    </submittedName>
</protein>
<dbReference type="Proteomes" id="UP000001307">
    <property type="component" value="Unassembled WGS sequence"/>
</dbReference>
<evidence type="ECO:0000313" key="1">
    <source>
        <dbReference type="EMBL" id="CBY07413.1"/>
    </source>
</evidence>
<dbReference type="EMBL" id="FN653022">
    <property type="protein sequence ID" value="CBY07413.1"/>
    <property type="molecule type" value="Genomic_DNA"/>
</dbReference>
<name>E4X295_OIKDI</name>
<sequence length="327" mass="35330">MESISCEMNLVFSLMPLLQSLTSLMLTAFSCTVMPGESFFATGKSLILFLGIIPAGRILRTPSASAWFIFCVINSSTAGATPSYGSFMNFPVVVPSILPWTTYSSPGTQPIVLEKTSLYLNSTRLMFLRNKTSSSLDKSRTSPSPSMTTSSIVLQFLFFSWIASSSRFSCLGPDGSVLLVGFISKTMELISSLGSSADLTDSSSASLLLKNFLYELLRTKNGSKTSEIVPVCFHMSFKNSFPIFSSKPSPLKLLNSTSLANQSLMPNRMVDSSLPLCTAALFIESFNLPKFRDTETLKLQRSSLIPAAPAPATLSSCCTSTALQSES</sequence>
<organism evidence="1">
    <name type="scientific">Oikopleura dioica</name>
    <name type="common">Tunicate</name>
    <dbReference type="NCBI Taxonomy" id="34765"/>
    <lineage>
        <taxon>Eukaryota</taxon>
        <taxon>Metazoa</taxon>
        <taxon>Chordata</taxon>
        <taxon>Tunicata</taxon>
        <taxon>Appendicularia</taxon>
        <taxon>Copelata</taxon>
        <taxon>Oikopleuridae</taxon>
        <taxon>Oikopleura</taxon>
    </lineage>
</organism>
<dbReference type="InParanoid" id="E4X295"/>
<proteinExistence type="predicted"/>
<dbReference type="AlphaFoldDB" id="E4X295"/>
<accession>E4X295</accession>
<evidence type="ECO:0000313" key="2">
    <source>
        <dbReference type="Proteomes" id="UP000001307"/>
    </source>
</evidence>